<feature type="region of interest" description="Disordered" evidence="1">
    <location>
        <begin position="220"/>
        <end position="257"/>
    </location>
</feature>
<proteinExistence type="predicted"/>
<feature type="transmembrane region" description="Helical" evidence="2">
    <location>
        <begin position="174"/>
        <end position="191"/>
    </location>
</feature>
<keyword evidence="2" id="KW-1133">Transmembrane helix</keyword>
<dbReference type="EMBL" id="DWWJ01000110">
    <property type="protein sequence ID" value="HJC41168.1"/>
    <property type="molecule type" value="Genomic_DNA"/>
</dbReference>
<evidence type="ECO:0000259" key="3">
    <source>
        <dbReference type="Pfam" id="PF13240"/>
    </source>
</evidence>
<dbReference type="AlphaFoldDB" id="A0A9D2P128"/>
<name>A0A9D2P128_9FIRM</name>
<evidence type="ECO:0000313" key="5">
    <source>
        <dbReference type="EMBL" id="HJC41168.1"/>
    </source>
</evidence>
<dbReference type="InterPro" id="IPR025328">
    <property type="entry name" value="DUF4234"/>
</dbReference>
<dbReference type="Pfam" id="PF14018">
    <property type="entry name" value="DUF4234"/>
    <property type="match status" value="1"/>
</dbReference>
<dbReference type="Pfam" id="PF13240">
    <property type="entry name" value="Zn_Ribbon_1"/>
    <property type="match status" value="1"/>
</dbReference>
<dbReference type="InterPro" id="IPR026870">
    <property type="entry name" value="Zinc_ribbon_dom"/>
</dbReference>
<feature type="transmembrane region" description="Helical" evidence="2">
    <location>
        <begin position="102"/>
        <end position="128"/>
    </location>
</feature>
<feature type="compositionally biased region" description="Pro residues" evidence="1">
    <location>
        <begin position="30"/>
        <end position="58"/>
    </location>
</feature>
<reference evidence="5" key="1">
    <citation type="journal article" date="2021" name="PeerJ">
        <title>Extensive microbial diversity within the chicken gut microbiome revealed by metagenomics and culture.</title>
        <authorList>
            <person name="Gilroy R."/>
            <person name="Ravi A."/>
            <person name="Getino M."/>
            <person name="Pursley I."/>
            <person name="Horton D.L."/>
            <person name="Alikhan N.F."/>
            <person name="Baker D."/>
            <person name="Gharbi K."/>
            <person name="Hall N."/>
            <person name="Watson M."/>
            <person name="Adriaenssens E.M."/>
            <person name="Foster-Nyarko E."/>
            <person name="Jarju S."/>
            <person name="Secka A."/>
            <person name="Antonio M."/>
            <person name="Oren A."/>
            <person name="Chaudhuri R.R."/>
            <person name="La Ragione R."/>
            <person name="Hildebrand F."/>
            <person name="Pallen M.J."/>
        </authorList>
    </citation>
    <scope>NUCLEOTIDE SEQUENCE</scope>
    <source>
        <strain evidence="5">CHK186-1790</strain>
    </source>
</reference>
<evidence type="ECO:0000256" key="1">
    <source>
        <dbReference type="SAM" id="MobiDB-lite"/>
    </source>
</evidence>
<feature type="transmembrane region" description="Helical" evidence="2">
    <location>
        <begin position="325"/>
        <end position="348"/>
    </location>
</feature>
<dbReference type="Proteomes" id="UP000823882">
    <property type="component" value="Unassembled WGS sequence"/>
</dbReference>
<accession>A0A9D2P128</accession>
<feature type="transmembrane region" description="Helical" evidence="2">
    <location>
        <begin position="285"/>
        <end position="305"/>
    </location>
</feature>
<keyword evidence="2" id="KW-0812">Transmembrane</keyword>
<feature type="transmembrane region" description="Helical" evidence="2">
    <location>
        <begin position="369"/>
        <end position="392"/>
    </location>
</feature>
<evidence type="ECO:0000256" key="2">
    <source>
        <dbReference type="SAM" id="Phobius"/>
    </source>
</evidence>
<sequence>MYCSKCGKELQDGQKFCANCGAPAEGSASAPPPPPSSGATPPPPPPPPPPAGSYPPPSGGSSNAHTLDVVLKIFSGICAALFALSALGFLGNAIRMLGYFSFWTFLHVLLALLGGVAAVWMALVLVVLILKRRPETNDALVACLCAGAAVRLVLNILLTLINLVYGYFHFSFSFLWYAVVAGVVFLILYLMGEAPFLGKTGDEIKISVLEGLSMLLSNDTPAPGPRQDAPRQDAGPSSYYQPGPSGAQSGGQERQSYSYGYQDAPASGGGSYTYQAGPLKTDRSLVAYILLSIVTCGIYGYYFLYSMARDVNIACEGDGQKTPGLLPFILLSFITCGFYALYWYYCLANRLAANAPRYGLSFQENGTTILLWYLIGLLLCGIGPYVAMHFLIKNTNAICDAYNRRGH</sequence>
<protein>
    <submittedName>
        <fullName evidence="5">DUF4234 domain-containing protein</fullName>
    </submittedName>
</protein>
<feature type="transmembrane region" description="Helical" evidence="2">
    <location>
        <begin position="69"/>
        <end position="90"/>
    </location>
</feature>
<reference evidence="5" key="2">
    <citation type="submission" date="2021-04" db="EMBL/GenBank/DDBJ databases">
        <authorList>
            <person name="Gilroy R."/>
        </authorList>
    </citation>
    <scope>NUCLEOTIDE SEQUENCE</scope>
    <source>
        <strain evidence="5">CHK186-1790</strain>
    </source>
</reference>
<feature type="compositionally biased region" description="Low complexity" evidence="1">
    <location>
        <begin position="241"/>
        <end position="252"/>
    </location>
</feature>
<evidence type="ECO:0000259" key="4">
    <source>
        <dbReference type="Pfam" id="PF14018"/>
    </source>
</evidence>
<evidence type="ECO:0000313" key="6">
    <source>
        <dbReference type="Proteomes" id="UP000823882"/>
    </source>
</evidence>
<organism evidence="5 6">
    <name type="scientific">Candidatus Intestinimonas pullistercoris</name>
    <dbReference type="NCBI Taxonomy" id="2838623"/>
    <lineage>
        <taxon>Bacteria</taxon>
        <taxon>Bacillati</taxon>
        <taxon>Bacillota</taxon>
        <taxon>Clostridia</taxon>
        <taxon>Eubacteriales</taxon>
        <taxon>Intestinimonas</taxon>
    </lineage>
</organism>
<gene>
    <name evidence="5" type="ORF">H9701_06410</name>
</gene>
<feature type="domain" description="Zinc-ribbon" evidence="3">
    <location>
        <begin position="2"/>
        <end position="23"/>
    </location>
</feature>
<feature type="transmembrane region" description="Helical" evidence="2">
    <location>
        <begin position="140"/>
        <end position="168"/>
    </location>
</feature>
<comment type="caution">
    <text evidence="5">The sequence shown here is derived from an EMBL/GenBank/DDBJ whole genome shotgun (WGS) entry which is preliminary data.</text>
</comment>
<feature type="region of interest" description="Disordered" evidence="1">
    <location>
        <begin position="22"/>
        <end position="60"/>
    </location>
</feature>
<feature type="domain" description="DUF4234" evidence="4">
    <location>
        <begin position="283"/>
        <end position="351"/>
    </location>
</feature>
<keyword evidence="2" id="KW-0472">Membrane</keyword>